<dbReference type="SUPFAM" id="SSF51905">
    <property type="entry name" value="FAD/NAD(P)-binding domain"/>
    <property type="match status" value="1"/>
</dbReference>
<protein>
    <recommendedName>
        <fullName evidence="7 8">Glucose-methanol-choline oxidoreductase N-terminal domain-containing protein</fullName>
    </recommendedName>
</protein>
<dbReference type="Proteomes" id="UP000887458">
    <property type="component" value="Unassembled WGS sequence"/>
</dbReference>
<feature type="domain" description="Glucose-methanol-choline oxidoreductase N-terminal" evidence="8">
    <location>
        <begin position="245"/>
        <end position="259"/>
    </location>
</feature>
<dbReference type="Gene3D" id="3.50.50.60">
    <property type="entry name" value="FAD/NAD(P)-binding domain"/>
    <property type="match status" value="2"/>
</dbReference>
<reference evidence="9 10" key="1">
    <citation type="journal article" date="2018" name="J. Allergy Clin. Immunol.">
        <title>High-quality assembly of Dermatophagoides pteronyssinus genome and transcriptome reveals a wide range of novel allergens.</title>
        <authorList>
            <person name="Liu X.Y."/>
            <person name="Yang K.Y."/>
            <person name="Wang M.Q."/>
            <person name="Kwok J.S."/>
            <person name="Zeng X."/>
            <person name="Yang Z."/>
            <person name="Xiao X.J."/>
            <person name="Lau C.P."/>
            <person name="Li Y."/>
            <person name="Huang Z.M."/>
            <person name="Ba J.G."/>
            <person name="Yim A.K."/>
            <person name="Ouyang C.Y."/>
            <person name="Ngai S.M."/>
            <person name="Chan T.F."/>
            <person name="Leung E.L."/>
            <person name="Liu L."/>
            <person name="Liu Z.G."/>
            <person name="Tsui S.K."/>
        </authorList>
    </citation>
    <scope>NUCLEOTIDE SEQUENCE [LARGE SCALE GENOMIC DNA]</scope>
    <source>
        <strain evidence="9">Derp</strain>
    </source>
</reference>
<feature type="compositionally biased region" description="Polar residues" evidence="6">
    <location>
        <begin position="617"/>
        <end position="627"/>
    </location>
</feature>
<evidence type="ECO:0000256" key="3">
    <source>
        <dbReference type="ARBA" id="ARBA00022630"/>
    </source>
</evidence>
<evidence type="ECO:0000259" key="8">
    <source>
        <dbReference type="PROSITE" id="PS00624"/>
    </source>
</evidence>
<gene>
    <name evidence="9" type="ORF">DERP_007833</name>
</gene>
<dbReference type="PANTHER" id="PTHR11552:SF147">
    <property type="entry name" value="CHOLINE DEHYDROGENASE, MITOCHONDRIAL"/>
    <property type="match status" value="1"/>
</dbReference>
<feature type="region of interest" description="Disordered" evidence="6">
    <location>
        <begin position="666"/>
        <end position="725"/>
    </location>
</feature>
<feature type="region of interest" description="Disordered" evidence="6">
    <location>
        <begin position="469"/>
        <end position="488"/>
    </location>
</feature>
<reference evidence="9 10" key="2">
    <citation type="journal article" date="2022" name="Mol. Biol. Evol.">
        <title>Comparative Genomics Reveals Insights into the Divergent Evolution of Astigmatic Mites and Household Pest Adaptations.</title>
        <authorList>
            <person name="Xiong Q."/>
            <person name="Wan A.T."/>
            <person name="Liu X."/>
            <person name="Fung C.S."/>
            <person name="Xiao X."/>
            <person name="Malainual N."/>
            <person name="Hou J."/>
            <person name="Wang L."/>
            <person name="Wang M."/>
            <person name="Yang K.Y."/>
            <person name="Cui Y."/>
            <person name="Leung E.L."/>
            <person name="Nong W."/>
            <person name="Shin S.K."/>
            <person name="Au S.W."/>
            <person name="Jeong K.Y."/>
            <person name="Chew F.T."/>
            <person name="Hui J.H."/>
            <person name="Leung T.F."/>
            <person name="Tungtrongchitr A."/>
            <person name="Zhong N."/>
            <person name="Liu Z."/>
            <person name="Tsui S.K."/>
        </authorList>
    </citation>
    <scope>NUCLEOTIDE SEQUENCE [LARGE SCALE GENOMIC DNA]</scope>
    <source>
        <strain evidence="9">Derp</strain>
    </source>
</reference>
<dbReference type="InterPro" id="IPR012132">
    <property type="entry name" value="GMC_OxRdtase"/>
</dbReference>
<evidence type="ECO:0000313" key="10">
    <source>
        <dbReference type="Proteomes" id="UP000887458"/>
    </source>
</evidence>
<evidence type="ECO:0000313" key="9">
    <source>
        <dbReference type="EMBL" id="KAH9413357.1"/>
    </source>
</evidence>
<comment type="cofactor">
    <cofactor evidence="1">
        <name>FAD</name>
        <dbReference type="ChEBI" id="CHEBI:57692"/>
    </cofactor>
</comment>
<dbReference type="EMBL" id="NJHN03000121">
    <property type="protein sequence ID" value="KAH9413357.1"/>
    <property type="molecule type" value="Genomic_DNA"/>
</dbReference>
<name>A0ABQ8ISZ9_DERPT</name>
<dbReference type="PANTHER" id="PTHR11552">
    <property type="entry name" value="GLUCOSE-METHANOL-CHOLINE GMC OXIDOREDUCTASE"/>
    <property type="match status" value="1"/>
</dbReference>
<dbReference type="InterPro" id="IPR000172">
    <property type="entry name" value="GMC_OxRdtase_N"/>
</dbReference>
<dbReference type="PROSITE" id="PS00623">
    <property type="entry name" value="GMC_OXRED_1"/>
    <property type="match status" value="1"/>
</dbReference>
<proteinExistence type="inferred from homology"/>
<evidence type="ECO:0000256" key="6">
    <source>
        <dbReference type="SAM" id="MobiDB-lite"/>
    </source>
</evidence>
<dbReference type="InterPro" id="IPR036188">
    <property type="entry name" value="FAD/NAD-bd_sf"/>
</dbReference>
<evidence type="ECO:0000256" key="4">
    <source>
        <dbReference type="ARBA" id="ARBA00022827"/>
    </source>
</evidence>
<keyword evidence="10" id="KW-1185">Reference proteome</keyword>
<feature type="compositionally biased region" description="Low complexity" evidence="6">
    <location>
        <begin position="707"/>
        <end position="720"/>
    </location>
</feature>
<dbReference type="PROSITE" id="PS00624">
    <property type="entry name" value="GMC_OXRED_2"/>
    <property type="match status" value="1"/>
</dbReference>
<evidence type="ECO:0000256" key="1">
    <source>
        <dbReference type="ARBA" id="ARBA00001974"/>
    </source>
</evidence>
<dbReference type="Pfam" id="PF05199">
    <property type="entry name" value="GMC_oxred_C"/>
    <property type="match status" value="1"/>
</dbReference>
<dbReference type="Pfam" id="PF00732">
    <property type="entry name" value="GMC_oxred_N"/>
    <property type="match status" value="2"/>
</dbReference>
<evidence type="ECO:0000256" key="2">
    <source>
        <dbReference type="ARBA" id="ARBA00010790"/>
    </source>
</evidence>
<comment type="caution">
    <text evidence="9">The sequence shown here is derived from an EMBL/GenBank/DDBJ whole genome shotgun (WGS) entry which is preliminary data.</text>
</comment>
<comment type="similarity">
    <text evidence="2 5">Belongs to the GMC oxidoreductase family.</text>
</comment>
<sequence>MSKLGFANLTSLLFSFLTISNIIYNKQSFYDQLSARNNWNAYYDYIIVGGGTSGIVLATRLSEDPDITVLLIEAGGSETVTSNTPGLSETLIGTVMDWKFLTTEQNYSCGAMNQRKCHLASGRLLGGTSSINRMYYLRGNPNDYDIWQTKFGLKSWTWKDVLPYMIRISNGSSLLQSTIKQGRRQSISTAFLEPILKQRINLHVLANSMVTKILFENDRAIGVRFQRDWQQYSVFARQEVIISAGTLQSPKLLMLSGIGPRTELNRHQIPLKIDLPGVGENLHDHVGSLGMYFIVDSIPEPGITKQHLKQYFYYGKGPLARSSYAATIFRSRTKSFNNNDHNHYHQQSSSPDSMLLTWINGLTNREISPELSEQQLNLKRSAWQQYYGEKLKTTQGKLQFTILPIVLKPKSRGTILIPGCEYEYQKFQSEFAETILTDNNDNNNGDETIDSLSNDTIELIEEQPNNIFNTNAHSNHQQQPQSQSETTTAKILHQSQNANGQNLPFYFVSSFMNKLFRKSPTSLIRRRLENFRSSSSSSNDLNNRRHHYHRLWRRSTNSSSSSYYYDQYWILEPEQFKNHPLMNKTLYGGIDGSSLIDGFSSSSNQSPDIGITVWNSHRQQSTRPKPSQQQQTITESTTKTLLSPQLPVNVEPIVLTGYFDSPPKISSYYSSTELPTTTTTTTRTTTKRYQSYHFSTTKPPLPNRRFNNNNNNQSQQQQQQTVSNKKSNALDQYLRCIARQMTMPIGDYVGTCRMGTKNDHHNGGAVVDERFRVIGIRSLRIIDNSVIPEITTGSMGSVAIMLGERGAEFILEDRKKLMKKN</sequence>
<evidence type="ECO:0000259" key="7">
    <source>
        <dbReference type="PROSITE" id="PS00623"/>
    </source>
</evidence>
<keyword evidence="4 5" id="KW-0274">FAD</keyword>
<keyword evidence="3 5" id="KW-0285">Flavoprotein</keyword>
<accession>A0ABQ8ISZ9</accession>
<organism evidence="9 10">
    <name type="scientific">Dermatophagoides pteronyssinus</name>
    <name type="common">European house dust mite</name>
    <dbReference type="NCBI Taxonomy" id="6956"/>
    <lineage>
        <taxon>Eukaryota</taxon>
        <taxon>Metazoa</taxon>
        <taxon>Ecdysozoa</taxon>
        <taxon>Arthropoda</taxon>
        <taxon>Chelicerata</taxon>
        <taxon>Arachnida</taxon>
        <taxon>Acari</taxon>
        <taxon>Acariformes</taxon>
        <taxon>Sarcoptiformes</taxon>
        <taxon>Astigmata</taxon>
        <taxon>Psoroptidia</taxon>
        <taxon>Analgoidea</taxon>
        <taxon>Pyroglyphidae</taxon>
        <taxon>Dermatophagoidinae</taxon>
        <taxon>Dermatophagoides</taxon>
    </lineage>
</organism>
<feature type="compositionally biased region" description="Low complexity" evidence="6">
    <location>
        <begin position="628"/>
        <end position="640"/>
    </location>
</feature>
<feature type="compositionally biased region" description="Polar residues" evidence="6">
    <location>
        <begin position="687"/>
        <end position="698"/>
    </location>
</feature>
<dbReference type="InterPro" id="IPR007867">
    <property type="entry name" value="GMC_OxRtase_C"/>
</dbReference>
<evidence type="ECO:0000256" key="5">
    <source>
        <dbReference type="RuleBase" id="RU003968"/>
    </source>
</evidence>
<feature type="domain" description="Glucose-methanol-choline oxidoreductase N-terminal" evidence="7">
    <location>
        <begin position="122"/>
        <end position="145"/>
    </location>
</feature>
<feature type="region of interest" description="Disordered" evidence="6">
    <location>
        <begin position="617"/>
        <end position="640"/>
    </location>
</feature>